<protein>
    <submittedName>
        <fullName evidence="3">Secreted protein</fullName>
    </submittedName>
</protein>
<organism evidence="2 3">
    <name type="scientific">Caenorhabditis tropicalis</name>
    <dbReference type="NCBI Taxonomy" id="1561998"/>
    <lineage>
        <taxon>Eukaryota</taxon>
        <taxon>Metazoa</taxon>
        <taxon>Ecdysozoa</taxon>
        <taxon>Nematoda</taxon>
        <taxon>Chromadorea</taxon>
        <taxon>Rhabditida</taxon>
        <taxon>Rhabditina</taxon>
        <taxon>Rhabditomorpha</taxon>
        <taxon>Rhabditoidea</taxon>
        <taxon>Rhabditidae</taxon>
        <taxon>Peloderinae</taxon>
        <taxon>Caenorhabditis</taxon>
    </lineage>
</organism>
<dbReference type="AlphaFoldDB" id="A0A1I7TIG5"/>
<keyword evidence="1" id="KW-0732">Signal</keyword>
<keyword evidence="2" id="KW-1185">Reference proteome</keyword>
<feature type="chain" id="PRO_5009307574" evidence="1">
    <location>
        <begin position="22"/>
        <end position="85"/>
    </location>
</feature>
<evidence type="ECO:0000256" key="1">
    <source>
        <dbReference type="SAM" id="SignalP"/>
    </source>
</evidence>
<reference evidence="3" key="1">
    <citation type="submission" date="2016-11" db="UniProtKB">
        <authorList>
            <consortium name="WormBaseParasite"/>
        </authorList>
    </citation>
    <scope>IDENTIFICATION</scope>
</reference>
<accession>A0A1I7TIG5</accession>
<proteinExistence type="predicted"/>
<dbReference type="WBParaSite" id="Csp11.Scaffold622.g6257.t1">
    <property type="protein sequence ID" value="Csp11.Scaffold622.g6257.t1"/>
    <property type="gene ID" value="Csp11.Scaffold622.g6257"/>
</dbReference>
<dbReference type="eggNOG" id="ENOG502TJW6">
    <property type="taxonomic scope" value="Eukaryota"/>
</dbReference>
<sequence>MTFMLLFQVLLLATAPIVGVASRVECHVVLECDPLTSCYSLKGGFPFVYGNKKEEDWRNGGKKYSMFLARNVETVRCVLLDKYEF</sequence>
<evidence type="ECO:0000313" key="3">
    <source>
        <dbReference type="WBParaSite" id="Csp11.Scaffold622.g6257.t1"/>
    </source>
</evidence>
<name>A0A1I7TIG5_9PELO</name>
<evidence type="ECO:0000313" key="2">
    <source>
        <dbReference type="Proteomes" id="UP000095282"/>
    </source>
</evidence>
<feature type="signal peptide" evidence="1">
    <location>
        <begin position="1"/>
        <end position="21"/>
    </location>
</feature>
<dbReference type="Proteomes" id="UP000095282">
    <property type="component" value="Unplaced"/>
</dbReference>